<dbReference type="PROSITE" id="PS51918">
    <property type="entry name" value="RADICAL_SAM"/>
    <property type="match status" value="1"/>
</dbReference>
<dbReference type="SMART" id="SM00729">
    <property type="entry name" value="Elp3"/>
    <property type="match status" value="1"/>
</dbReference>
<dbReference type="Pfam" id="PF16199">
    <property type="entry name" value="Radical_SAM_C"/>
    <property type="match status" value="1"/>
</dbReference>
<gene>
    <name evidence="10" type="ORF">G5B36_00725</name>
    <name evidence="9" type="ORF">L0N08_01675</name>
</gene>
<evidence type="ECO:0000313" key="11">
    <source>
        <dbReference type="Proteomes" id="UP000669239"/>
    </source>
</evidence>
<accession>A0AAX1SMI0</accession>
<reference evidence="10" key="2">
    <citation type="submission" date="2020-02" db="EMBL/GenBank/DDBJ databases">
        <authorList>
            <person name="Littmann E."/>
            <person name="Sorbara M."/>
        </authorList>
    </citation>
    <scope>NUCLEOTIDE SEQUENCE</scope>
    <source>
        <strain evidence="10">MSK.1.17</strain>
    </source>
</reference>
<protein>
    <submittedName>
        <fullName evidence="9">TIGR01212 family radical SAM protein</fullName>
    </submittedName>
</protein>
<comment type="cofactor">
    <cofactor evidence="1">
        <name>[4Fe-4S] cluster</name>
        <dbReference type="ChEBI" id="CHEBI:49883"/>
    </cofactor>
</comment>
<dbReference type="InterPro" id="IPR023404">
    <property type="entry name" value="rSAM_horseshoe"/>
</dbReference>
<dbReference type="GO" id="GO:0051539">
    <property type="term" value="F:4 iron, 4 sulfur cluster binding"/>
    <property type="evidence" value="ECO:0007669"/>
    <property type="project" value="UniProtKB-KW"/>
</dbReference>
<dbReference type="InterPro" id="IPR039661">
    <property type="entry name" value="ELP3"/>
</dbReference>
<evidence type="ECO:0000256" key="4">
    <source>
        <dbReference type="ARBA" id="ARBA00022723"/>
    </source>
</evidence>
<dbReference type="InterPro" id="IPR032432">
    <property type="entry name" value="Radical_SAM_C"/>
</dbReference>
<dbReference type="GO" id="GO:0046872">
    <property type="term" value="F:metal ion binding"/>
    <property type="evidence" value="ECO:0007669"/>
    <property type="project" value="UniProtKB-KW"/>
</dbReference>
<proteinExistence type="predicted"/>
<feature type="region of interest" description="Disordered" evidence="7">
    <location>
        <begin position="219"/>
        <end position="255"/>
    </location>
</feature>
<reference evidence="10 11" key="1">
    <citation type="journal article" date="2020" name="Cell Host Microbe">
        <title>Functional and Genomic Variation between Human-Derived Isolates of Lachnospiraceae Reveals Inter- and Intra-Species Diversity.</title>
        <authorList>
            <person name="Sorbara M.T."/>
            <person name="Littmann E.R."/>
            <person name="Fontana E."/>
            <person name="Moody T.U."/>
            <person name="Kohout C.E."/>
            <person name="Gjonbalaj M."/>
            <person name="Eaton V."/>
            <person name="Seok R."/>
            <person name="Leiner I.M."/>
            <person name="Pamer E.G."/>
        </authorList>
    </citation>
    <scope>NUCLEOTIDE SEQUENCE [LARGE SCALE GENOMIC DNA]</scope>
    <source>
        <strain evidence="10 11">MSK.1.17</strain>
    </source>
</reference>
<dbReference type="PANTHER" id="PTHR11135:SF1">
    <property type="entry name" value="PROTEIN YHCC"/>
    <property type="match status" value="1"/>
</dbReference>
<dbReference type="CDD" id="cd01335">
    <property type="entry name" value="Radical_SAM"/>
    <property type="match status" value="1"/>
</dbReference>
<dbReference type="InterPro" id="IPR005911">
    <property type="entry name" value="YhcC-like"/>
</dbReference>
<keyword evidence="2" id="KW-0004">4Fe-4S</keyword>
<evidence type="ECO:0000313" key="10">
    <source>
        <dbReference type="EMBL" id="NSJ47240.1"/>
    </source>
</evidence>
<dbReference type="Proteomes" id="UP000669239">
    <property type="component" value="Unassembled WGS sequence"/>
</dbReference>
<dbReference type="Proteomes" id="UP001299608">
    <property type="component" value="Unassembled WGS sequence"/>
</dbReference>
<evidence type="ECO:0000256" key="3">
    <source>
        <dbReference type="ARBA" id="ARBA00022691"/>
    </source>
</evidence>
<keyword evidence="5" id="KW-0408">Iron</keyword>
<evidence type="ECO:0000256" key="6">
    <source>
        <dbReference type="ARBA" id="ARBA00023014"/>
    </source>
</evidence>
<evidence type="ECO:0000256" key="5">
    <source>
        <dbReference type="ARBA" id="ARBA00023004"/>
    </source>
</evidence>
<dbReference type="NCBIfam" id="TIGR01212">
    <property type="entry name" value="TIGR01212 family radical SAM protein"/>
    <property type="match status" value="1"/>
</dbReference>
<name>A0AAX1SMI0_9FIRM</name>
<dbReference type="SFLD" id="SFLDG01086">
    <property type="entry name" value="elongater_protein-like"/>
    <property type="match status" value="1"/>
</dbReference>
<dbReference type="PANTHER" id="PTHR11135">
    <property type="entry name" value="HISTONE ACETYLTRANSFERASE-RELATED"/>
    <property type="match status" value="1"/>
</dbReference>
<evidence type="ECO:0000313" key="12">
    <source>
        <dbReference type="Proteomes" id="UP001299608"/>
    </source>
</evidence>
<dbReference type="EMBL" id="JAAITT010000001">
    <property type="protein sequence ID" value="NSJ47240.1"/>
    <property type="molecule type" value="Genomic_DNA"/>
</dbReference>
<dbReference type="GO" id="GO:0003824">
    <property type="term" value="F:catalytic activity"/>
    <property type="evidence" value="ECO:0007669"/>
    <property type="project" value="InterPro"/>
</dbReference>
<keyword evidence="3" id="KW-0949">S-adenosyl-L-methionine</keyword>
<keyword evidence="4" id="KW-0479">Metal-binding</keyword>
<dbReference type="EMBL" id="JAKNGE010000002">
    <property type="protein sequence ID" value="MCG4744119.1"/>
    <property type="molecule type" value="Genomic_DNA"/>
</dbReference>
<keyword evidence="6" id="KW-0411">Iron-sulfur</keyword>
<comment type="caution">
    <text evidence="9">The sequence shown here is derived from an EMBL/GenBank/DDBJ whole genome shotgun (WGS) entry which is preliminary data.</text>
</comment>
<dbReference type="Pfam" id="PF04055">
    <property type="entry name" value="Radical_SAM"/>
    <property type="match status" value="1"/>
</dbReference>
<evidence type="ECO:0000259" key="8">
    <source>
        <dbReference type="PROSITE" id="PS51918"/>
    </source>
</evidence>
<dbReference type="Gene3D" id="3.80.30.20">
    <property type="entry name" value="tm_1862 like domain"/>
    <property type="match status" value="1"/>
</dbReference>
<evidence type="ECO:0000256" key="2">
    <source>
        <dbReference type="ARBA" id="ARBA00022485"/>
    </source>
</evidence>
<evidence type="ECO:0000256" key="1">
    <source>
        <dbReference type="ARBA" id="ARBA00001966"/>
    </source>
</evidence>
<reference evidence="9" key="3">
    <citation type="submission" date="2022-01" db="EMBL/GenBank/DDBJ databases">
        <title>Collection of gut derived symbiotic bacterial strains cultured from healthy donors.</title>
        <authorList>
            <person name="Lin H."/>
            <person name="Kohout C."/>
            <person name="Waligurski E."/>
            <person name="Pamer E.G."/>
        </authorList>
    </citation>
    <scope>NUCLEOTIDE SEQUENCE</scope>
    <source>
        <strain evidence="9">DFI.6.55</strain>
    </source>
</reference>
<evidence type="ECO:0000313" key="9">
    <source>
        <dbReference type="EMBL" id="MCG4744119.1"/>
    </source>
</evidence>
<dbReference type="AlphaFoldDB" id="A0AAX1SMI0"/>
<sequence>MDWNGKPYHSLDYELKKQFGHKVYKLSLNGGMTCPNRDGTLGRGGCIFCSAGGSGDFAAPVMDSVHEQIEAAKLQVQRKMSGPGSYIAYFQSYTNTYAPLSHLRTVFTDAVLHPDTAALSIATRPDCLGPDVVDLLRELNQIKPVWVELGLQTIHESTARFIRRGYTLPVYESALRRLKEAGITVIVHVILGLPGETREMMLDTVRYLAGNMRDADGWSDMAGSGNDGSSWNSSGNDGSSWNSSGNDGSSRNRGPTADGIKLQLLHILEGTDLARIYRDTPFPVLAMEEYLDLVIDCVELLPPDMTIHRITGDGPKKLLLSPLWSRNKRLVLNSLHRRFKERNTWQGKHFPL</sequence>
<dbReference type="InterPro" id="IPR058240">
    <property type="entry name" value="rSAM_sf"/>
</dbReference>
<feature type="domain" description="Radical SAM core" evidence="8">
    <location>
        <begin position="18"/>
        <end position="304"/>
    </location>
</feature>
<dbReference type="InterPro" id="IPR007197">
    <property type="entry name" value="rSAM"/>
</dbReference>
<dbReference type="SUPFAM" id="SSF102114">
    <property type="entry name" value="Radical SAM enzymes"/>
    <property type="match status" value="1"/>
</dbReference>
<keyword evidence="11" id="KW-1185">Reference proteome</keyword>
<dbReference type="SFLD" id="SFLDG01091">
    <property type="entry name" value="uncharacterized_CHP01210-like"/>
    <property type="match status" value="1"/>
</dbReference>
<dbReference type="SFLD" id="SFLDS00029">
    <property type="entry name" value="Radical_SAM"/>
    <property type="match status" value="1"/>
</dbReference>
<evidence type="ECO:0000256" key="7">
    <source>
        <dbReference type="SAM" id="MobiDB-lite"/>
    </source>
</evidence>
<organism evidence="9 12">
    <name type="scientific">Enterocloster aldenensis</name>
    <dbReference type="NCBI Taxonomy" id="358742"/>
    <lineage>
        <taxon>Bacteria</taxon>
        <taxon>Bacillati</taxon>
        <taxon>Bacillota</taxon>
        <taxon>Clostridia</taxon>
        <taxon>Lachnospirales</taxon>
        <taxon>Lachnospiraceae</taxon>
        <taxon>Enterocloster</taxon>
    </lineage>
</organism>
<feature type="compositionally biased region" description="Low complexity" evidence="7">
    <location>
        <begin position="223"/>
        <end position="254"/>
    </location>
</feature>
<dbReference type="InterPro" id="IPR006638">
    <property type="entry name" value="Elp3/MiaA/NifB-like_rSAM"/>
</dbReference>
<dbReference type="RefSeq" id="WP_117557330.1">
    <property type="nucleotide sequence ID" value="NZ_CAXTHN010000022.1"/>
</dbReference>